<evidence type="ECO:0000256" key="1">
    <source>
        <dbReference type="ARBA" id="ARBA00012838"/>
    </source>
</evidence>
<dbReference type="EC" id="6.1.1.10" evidence="1"/>
<reference evidence="11 12" key="2">
    <citation type="submission" date="2018-11" db="EMBL/GenBank/DDBJ databases">
        <authorList>
            <consortium name="Pathogen Informatics"/>
        </authorList>
    </citation>
    <scope>NUCLEOTIDE SEQUENCE [LARGE SCALE GENOMIC DNA]</scope>
    <source>
        <strain evidence="11 12">Egypt</strain>
    </source>
</reference>
<evidence type="ECO:0000256" key="3">
    <source>
        <dbReference type="ARBA" id="ARBA00022741"/>
    </source>
</evidence>
<evidence type="ECO:0000256" key="9">
    <source>
        <dbReference type="RuleBase" id="RU363039"/>
    </source>
</evidence>
<feature type="domain" description="Methionyl/Leucyl tRNA synthetase" evidence="10">
    <location>
        <begin position="7"/>
        <end position="182"/>
    </location>
</feature>
<evidence type="ECO:0000256" key="6">
    <source>
        <dbReference type="ARBA" id="ARBA00023146"/>
    </source>
</evidence>
<keyword evidence="5 9" id="KW-0648">Protein biosynthesis</keyword>
<organism evidence="13">
    <name type="scientific">Echinostoma caproni</name>
    <dbReference type="NCBI Taxonomy" id="27848"/>
    <lineage>
        <taxon>Eukaryota</taxon>
        <taxon>Metazoa</taxon>
        <taxon>Spiralia</taxon>
        <taxon>Lophotrochozoa</taxon>
        <taxon>Platyhelminthes</taxon>
        <taxon>Trematoda</taxon>
        <taxon>Digenea</taxon>
        <taxon>Plagiorchiida</taxon>
        <taxon>Echinostomata</taxon>
        <taxon>Echinostomatoidea</taxon>
        <taxon>Echinostomatidae</taxon>
        <taxon>Echinostoma</taxon>
    </lineage>
</organism>
<dbReference type="Gene3D" id="1.10.730.10">
    <property type="entry name" value="Isoleucyl-tRNA Synthetase, Domain 1"/>
    <property type="match status" value="1"/>
</dbReference>
<dbReference type="InterPro" id="IPR033911">
    <property type="entry name" value="MetRS_core"/>
</dbReference>
<feature type="domain" description="Methionyl/Leucyl tRNA synthetase" evidence="10">
    <location>
        <begin position="188"/>
        <end position="234"/>
    </location>
</feature>
<accession>A0A183ABP4</accession>
<proteinExistence type="inferred from homology"/>
<evidence type="ECO:0000256" key="7">
    <source>
        <dbReference type="ARBA" id="ARBA00026124"/>
    </source>
</evidence>
<keyword evidence="2 9" id="KW-0436">Ligase</keyword>
<dbReference type="EMBL" id="UZAN01041236">
    <property type="protein sequence ID" value="VDP72413.1"/>
    <property type="molecule type" value="Genomic_DNA"/>
</dbReference>
<dbReference type="InterPro" id="IPR023457">
    <property type="entry name" value="Met-tRNA_synth_2"/>
</dbReference>
<dbReference type="Gene3D" id="2.170.220.10">
    <property type="match status" value="1"/>
</dbReference>
<dbReference type="Pfam" id="PF09334">
    <property type="entry name" value="tRNA-synt_1g"/>
    <property type="match status" value="2"/>
</dbReference>
<name>A0A183ABP4_9TREM</name>
<keyword evidence="12" id="KW-1185">Reference proteome</keyword>
<dbReference type="GO" id="GO:0005524">
    <property type="term" value="F:ATP binding"/>
    <property type="evidence" value="ECO:0007669"/>
    <property type="project" value="UniProtKB-KW"/>
</dbReference>
<dbReference type="InterPro" id="IPR015413">
    <property type="entry name" value="Methionyl/Leucyl_tRNA_Synth"/>
</dbReference>
<keyword evidence="6 9" id="KW-0030">Aminoacyl-tRNA synthetase</keyword>
<evidence type="ECO:0000313" key="13">
    <source>
        <dbReference type="WBParaSite" id="ECPE_0000439101-mRNA-1"/>
    </source>
</evidence>
<dbReference type="InterPro" id="IPR009080">
    <property type="entry name" value="tRNAsynth_Ia_anticodon-bd"/>
</dbReference>
<evidence type="ECO:0000313" key="11">
    <source>
        <dbReference type="EMBL" id="VDP72413.1"/>
    </source>
</evidence>
<dbReference type="InterPro" id="IPR014729">
    <property type="entry name" value="Rossmann-like_a/b/a_fold"/>
</dbReference>
<evidence type="ECO:0000256" key="4">
    <source>
        <dbReference type="ARBA" id="ARBA00022840"/>
    </source>
</evidence>
<dbReference type="GO" id="GO:0006431">
    <property type="term" value="P:methionyl-tRNA aminoacylation"/>
    <property type="evidence" value="ECO:0007669"/>
    <property type="project" value="InterPro"/>
</dbReference>
<dbReference type="AlphaFoldDB" id="A0A183ABP4"/>
<gene>
    <name evidence="11" type="ORF">ECPE_LOCUS4379</name>
</gene>
<dbReference type="OrthoDB" id="5844513at2759"/>
<evidence type="ECO:0000313" key="12">
    <source>
        <dbReference type="Proteomes" id="UP000272942"/>
    </source>
</evidence>
<keyword evidence="3 9" id="KW-0547">Nucleotide-binding</keyword>
<dbReference type="Proteomes" id="UP000272942">
    <property type="component" value="Unassembled WGS sequence"/>
</dbReference>
<keyword evidence="4 9" id="KW-0067">ATP-binding</keyword>
<dbReference type="PRINTS" id="PR01041">
    <property type="entry name" value="TRNASYNTHMET"/>
</dbReference>
<evidence type="ECO:0000256" key="2">
    <source>
        <dbReference type="ARBA" id="ARBA00022598"/>
    </source>
</evidence>
<dbReference type="WBParaSite" id="ECPE_0000439101-mRNA-1">
    <property type="protein sequence ID" value="ECPE_0000439101-mRNA-1"/>
    <property type="gene ID" value="ECPE_0000439101"/>
</dbReference>
<comment type="similarity">
    <text evidence="9">Belongs to the class-I aminoacyl-tRNA synthetase family.</text>
</comment>
<sequence>MLCQRNSVGLSDFIRTTEERHKQAVEAFWTRLTESGSVYESSYSGWYSVSDEAFYTDWEIVTETQQNSGQGRSAPDQQVTHVAKETGHTVEWMEERTHMFRLSAFKPQLHEWLDSGAFLEQAEAQHQWKIKAHEMVDTARDISLSRPRSRLEWGISVPNDPDHVIYVWLDALINYLTVTGFPWSKAKSFHAVLWPALLLAVGLDLPKHLICHNHLLVDGIKMSKSRRNVADPFDEQLALSPVPPEQLAVPSSDSEGLRYILIRVTSTRLNPSQSVVRINRTEAGALFEQFKEDAELLNQLDTLAEKFDNSWWVQAQPHLAIEHVLQVIRLTNAMIDRHKPWEKNPAVESEHVIALAAESLRLAGLLLSPVIPNLASRLLKRLGLGQALEDPSDEQLPHEKLFWSLGPDQGPLVLRLP</sequence>
<dbReference type="PANTHER" id="PTHR43326">
    <property type="entry name" value="METHIONYL-TRNA SYNTHETASE"/>
    <property type="match status" value="1"/>
</dbReference>
<evidence type="ECO:0000256" key="5">
    <source>
        <dbReference type="ARBA" id="ARBA00022917"/>
    </source>
</evidence>
<dbReference type="GO" id="GO:0004825">
    <property type="term" value="F:methionine-tRNA ligase activity"/>
    <property type="evidence" value="ECO:0007669"/>
    <property type="project" value="UniProtKB-EC"/>
</dbReference>
<protein>
    <recommendedName>
        <fullName evidence="7">Methionine--tRNA ligase, mitochondrial</fullName>
        <ecNumber evidence="1">6.1.1.10</ecNumber>
    </recommendedName>
    <alternativeName>
        <fullName evidence="8">Mitochondrial methionyl-tRNA synthetase</fullName>
    </alternativeName>
</protein>
<evidence type="ECO:0000259" key="10">
    <source>
        <dbReference type="Pfam" id="PF09334"/>
    </source>
</evidence>
<dbReference type="PANTHER" id="PTHR43326:SF1">
    <property type="entry name" value="METHIONINE--TRNA LIGASE, MITOCHONDRIAL"/>
    <property type="match status" value="1"/>
</dbReference>
<dbReference type="SUPFAM" id="SSF52374">
    <property type="entry name" value="Nucleotidylyl transferase"/>
    <property type="match status" value="1"/>
</dbReference>
<evidence type="ECO:0000256" key="8">
    <source>
        <dbReference type="ARBA" id="ARBA00030331"/>
    </source>
</evidence>
<dbReference type="SUPFAM" id="SSF47323">
    <property type="entry name" value="Anticodon-binding domain of a subclass of class I aminoacyl-tRNA synthetases"/>
    <property type="match status" value="1"/>
</dbReference>
<dbReference type="Gene3D" id="3.40.50.620">
    <property type="entry name" value="HUPs"/>
    <property type="match status" value="1"/>
</dbReference>
<reference evidence="13" key="1">
    <citation type="submission" date="2016-06" db="UniProtKB">
        <authorList>
            <consortium name="WormBaseParasite"/>
        </authorList>
    </citation>
    <scope>IDENTIFICATION</scope>
</reference>